<dbReference type="InterPro" id="IPR029063">
    <property type="entry name" value="SAM-dependent_MTases_sf"/>
</dbReference>
<dbReference type="GO" id="GO:0031167">
    <property type="term" value="P:rRNA methylation"/>
    <property type="evidence" value="ECO:0007669"/>
    <property type="project" value="InterPro"/>
</dbReference>
<keyword evidence="2" id="KW-0808">Transferase</keyword>
<keyword evidence="1" id="KW-0489">Methyltransferase</keyword>
<dbReference type="Proteomes" id="UP000041254">
    <property type="component" value="Unassembled WGS sequence"/>
</dbReference>
<dbReference type="InParanoid" id="A0A0G4EXS6"/>
<dbReference type="VEuPathDB" id="CryptoDB:Vbra_5466"/>
<sequence>MFWSVLYGVLSSQHEASAATGPDRPHLQSSIPAWPHLVRHRLKKRPWRGRGAVTRSNAGSGSCNSTVSAFAFPPALRQLRVLELKCCRITNTGALLQLLPPLPVSRLHAAPTGLDVGVGVDGGVGGEGGEIGMMDDIEDLGLFEGDDVADDDRREKPKQPPRRREISRDSEGVPDSRLVASRQVRGDMKTRYKLLKMPPPLKESGGSPRRTQGRVQAGTNNPSMLRVGGGVMKGRKLTSPPVYLRPMMAKVREAVFNMLTQFGVFDQEEPITFLDLYSGTGAVGIEALSRGAASGTFVDLSKECCQSVVHNLRQCNFQPQGRVIRADVEETLRYPGRFALRDAVDLVFVCPPYEEVVYSRLVSCIASSPLIKEDTIVLIEYPSEIGTLPPVMGDGRLVGLRNRKYGRTVLGVFIADPTGRFDAEPRAHEFVPVHLTKKALKAEGYLIKTTA</sequence>
<feature type="compositionally biased region" description="Polar residues" evidence="3">
    <location>
        <begin position="209"/>
        <end position="223"/>
    </location>
</feature>
<feature type="region of interest" description="Disordered" evidence="3">
    <location>
        <begin position="143"/>
        <end position="182"/>
    </location>
</feature>
<dbReference type="PANTHER" id="PTHR43542:SF1">
    <property type="entry name" value="METHYLTRANSFERASE"/>
    <property type="match status" value="1"/>
</dbReference>
<gene>
    <name evidence="4" type="ORF">Vbra_5466</name>
</gene>
<dbReference type="InterPro" id="IPR004398">
    <property type="entry name" value="RNA_MeTrfase_RsmD"/>
</dbReference>
<protein>
    <submittedName>
        <fullName evidence="4">Uncharacterized protein</fullName>
    </submittedName>
</protein>
<name>A0A0G4EXS6_VITBC</name>
<dbReference type="SUPFAM" id="SSF53335">
    <property type="entry name" value="S-adenosyl-L-methionine-dependent methyltransferases"/>
    <property type="match status" value="1"/>
</dbReference>
<evidence type="ECO:0000256" key="2">
    <source>
        <dbReference type="ARBA" id="ARBA00022679"/>
    </source>
</evidence>
<dbReference type="Pfam" id="PF03602">
    <property type="entry name" value="Cons_hypoth95"/>
    <property type="match status" value="1"/>
</dbReference>
<dbReference type="Gene3D" id="3.40.50.150">
    <property type="entry name" value="Vaccinia Virus protein VP39"/>
    <property type="match status" value="1"/>
</dbReference>
<dbReference type="AlphaFoldDB" id="A0A0G4EXS6"/>
<dbReference type="OrthoDB" id="3548at2759"/>
<evidence type="ECO:0000313" key="5">
    <source>
        <dbReference type="Proteomes" id="UP000041254"/>
    </source>
</evidence>
<keyword evidence="5" id="KW-1185">Reference proteome</keyword>
<evidence type="ECO:0000256" key="3">
    <source>
        <dbReference type="SAM" id="MobiDB-lite"/>
    </source>
</evidence>
<evidence type="ECO:0000313" key="4">
    <source>
        <dbReference type="EMBL" id="CEM03521.1"/>
    </source>
</evidence>
<dbReference type="PhylomeDB" id="A0A0G4EXS6"/>
<accession>A0A0G4EXS6</accession>
<reference evidence="4 5" key="1">
    <citation type="submission" date="2014-11" db="EMBL/GenBank/DDBJ databases">
        <authorList>
            <person name="Zhu J."/>
            <person name="Qi W."/>
            <person name="Song R."/>
        </authorList>
    </citation>
    <scope>NUCLEOTIDE SEQUENCE [LARGE SCALE GENOMIC DNA]</scope>
</reference>
<dbReference type="GO" id="GO:0008168">
    <property type="term" value="F:methyltransferase activity"/>
    <property type="evidence" value="ECO:0007669"/>
    <property type="project" value="UniProtKB-KW"/>
</dbReference>
<organism evidence="4 5">
    <name type="scientific">Vitrella brassicaformis (strain CCMP3155)</name>
    <dbReference type="NCBI Taxonomy" id="1169540"/>
    <lineage>
        <taxon>Eukaryota</taxon>
        <taxon>Sar</taxon>
        <taxon>Alveolata</taxon>
        <taxon>Colpodellida</taxon>
        <taxon>Vitrellaceae</taxon>
        <taxon>Vitrella</taxon>
    </lineage>
</organism>
<proteinExistence type="predicted"/>
<feature type="region of interest" description="Disordered" evidence="3">
    <location>
        <begin position="197"/>
        <end position="232"/>
    </location>
</feature>
<dbReference type="CDD" id="cd02440">
    <property type="entry name" value="AdoMet_MTases"/>
    <property type="match status" value="1"/>
</dbReference>
<feature type="compositionally biased region" description="Basic and acidic residues" evidence="3">
    <location>
        <begin position="151"/>
        <end position="171"/>
    </location>
</feature>
<evidence type="ECO:0000256" key="1">
    <source>
        <dbReference type="ARBA" id="ARBA00022603"/>
    </source>
</evidence>
<dbReference type="PANTHER" id="PTHR43542">
    <property type="entry name" value="METHYLTRANSFERASE"/>
    <property type="match status" value="1"/>
</dbReference>
<dbReference type="EMBL" id="CDMY01000343">
    <property type="protein sequence ID" value="CEM03521.1"/>
    <property type="molecule type" value="Genomic_DNA"/>
</dbReference>
<dbReference type="STRING" id="1169540.A0A0G4EXS6"/>